<dbReference type="Proteomes" id="UP000320513">
    <property type="component" value="Unassembled WGS sequence"/>
</dbReference>
<gene>
    <name evidence="2" type="ORF">FPZ47_22155</name>
</gene>
<feature type="region of interest" description="Disordered" evidence="1">
    <location>
        <begin position="1"/>
        <end position="20"/>
    </location>
</feature>
<dbReference type="EMBL" id="VMQU01000124">
    <property type="protein sequence ID" value="TVS84223.1"/>
    <property type="molecule type" value="Genomic_DNA"/>
</dbReference>
<evidence type="ECO:0000313" key="2">
    <source>
        <dbReference type="EMBL" id="TVS84223.1"/>
    </source>
</evidence>
<dbReference type="InterPro" id="IPR036271">
    <property type="entry name" value="Tet_transcr_reg_TetR-rel_C_sf"/>
</dbReference>
<proteinExistence type="predicted"/>
<name>A0A557XF49_9MYCO</name>
<protein>
    <submittedName>
        <fullName evidence="2">Uncharacterized protein</fullName>
    </submittedName>
</protein>
<organism evidence="2 3">
    <name type="scientific">Mycobacterium helveticum</name>
    <dbReference type="NCBI Taxonomy" id="2592811"/>
    <lineage>
        <taxon>Bacteria</taxon>
        <taxon>Bacillati</taxon>
        <taxon>Actinomycetota</taxon>
        <taxon>Actinomycetes</taxon>
        <taxon>Mycobacteriales</taxon>
        <taxon>Mycobacteriaceae</taxon>
        <taxon>Mycobacterium</taxon>
    </lineage>
</organism>
<dbReference type="SUPFAM" id="SSF48498">
    <property type="entry name" value="Tetracyclin repressor-like, C-terminal domain"/>
    <property type="match status" value="1"/>
</dbReference>
<evidence type="ECO:0000256" key="1">
    <source>
        <dbReference type="SAM" id="MobiDB-lite"/>
    </source>
</evidence>
<dbReference type="AlphaFoldDB" id="A0A557XF49"/>
<evidence type="ECO:0000313" key="3">
    <source>
        <dbReference type="Proteomes" id="UP000320513"/>
    </source>
</evidence>
<sequence>MAGYDPVTARELPMSVSQRPTGVIEEGRAAGLIRRELPAATTAGTLTWMVERACRQDLPGRPPGHDAELATTLAEIVSGGVDLSATSAP</sequence>
<dbReference type="OrthoDB" id="7186647at2"/>
<accession>A0A557XF49</accession>
<comment type="caution">
    <text evidence="2">The sequence shown here is derived from an EMBL/GenBank/DDBJ whole genome shotgun (WGS) entry which is preliminary data.</text>
</comment>
<dbReference type="Gene3D" id="1.10.357.10">
    <property type="entry name" value="Tetracycline Repressor, domain 2"/>
    <property type="match status" value="1"/>
</dbReference>
<reference evidence="2 3" key="1">
    <citation type="submission" date="2019-07" db="EMBL/GenBank/DDBJ databases">
        <title>New Mycobacterium species.</title>
        <authorList>
            <person name="Tortoli E."/>
            <person name="Ghielmetti G."/>
            <person name="Friedel U."/>
            <person name="Trovato A."/>
        </authorList>
    </citation>
    <scope>NUCLEOTIDE SEQUENCE [LARGE SCALE GENOMIC DNA]</scope>
    <source>
        <strain evidence="2 3">16-83</strain>
    </source>
</reference>
<keyword evidence="3" id="KW-1185">Reference proteome</keyword>